<keyword evidence="8" id="KW-1185">Reference proteome</keyword>
<feature type="domain" description="Response regulatory" evidence="6">
    <location>
        <begin position="15"/>
        <end position="131"/>
    </location>
</feature>
<feature type="domain" description="HTH luxR-type" evidence="5">
    <location>
        <begin position="155"/>
        <end position="220"/>
    </location>
</feature>
<evidence type="ECO:0000259" key="5">
    <source>
        <dbReference type="PROSITE" id="PS50043"/>
    </source>
</evidence>
<keyword evidence="2" id="KW-0238">DNA-binding</keyword>
<comment type="caution">
    <text evidence="3">Lacks conserved residue(s) required for the propagation of feature annotation.</text>
</comment>
<dbReference type="CDD" id="cd06170">
    <property type="entry name" value="LuxR_C_like"/>
    <property type="match status" value="1"/>
</dbReference>
<evidence type="ECO:0000313" key="8">
    <source>
        <dbReference type="Proteomes" id="UP000319298"/>
    </source>
</evidence>
<evidence type="ECO:0000313" key="7">
    <source>
        <dbReference type="EMBL" id="QDF39388.1"/>
    </source>
</evidence>
<dbReference type="InterPro" id="IPR000792">
    <property type="entry name" value="Tscrpt_reg_LuxR_C"/>
</dbReference>
<sequence>MLDASAKHRILKPIRLAIVDRQPIVLQGLKSVLGTQQDFDIVASASDGTSCLEAIRSLSPDVALIADTLPDLTASDILAIAKVEKLSTRLVFFTEAGGNHDLTAAIAAGSCSAISKDAAPGTMLQSLRLMGKSGVSLEPSDLSPAGREAGGGSKIEKMLELLTPRERQIVRLVSEGMSNKEIARQLDVSQGTVKVHLHNIFQKLEITNRTVLATISLLQRTSGFSVLALGILAVAIADELKASEANDIFAHDDGHGQKGEHAEYEVCKKAILQHLIVSKSGDTPPFTERDLLAKASQAASPSAAMEALRAAEQLLGSKPWKDVVAGSGTPSLPALLLRGTNDALSGGDRTGEDHLPRLASNPMSIHGAYGTFAALAGALIYELSDVQHAAQSHELDQASIDSFLASIGDNATKLAAITHVDANPADNAAPHFLSHDFGPHSASVTTANNIAQERVRGEEGPDAAAHNLQALVGVVDPGHGPRPRGHSGDQLLGGNSENGVDRSPTGAKSASSDSVLDDASGPGRLNLAAFGALAWLHLTAAAKSIPPHTLAWIYDPASNQTIVYVNPTDHILDVGDRGLLEIHMQGIVSVAESDVVQQSGGAAVAVTLEQLEQALILASATDETASSMSSSHASEEPLGEAGVWSASADDGLSFQFAHVRTGSGTAAKSGTYSSDSADAADENAGASGVPAYGSSIAPGQGASPPTVENLSWKNEPTHPNTGAASTKQSEMVQPDFNTADRTGHSNSEHSPEPGSEKATEKAETESKPGKGVGLGNDHHSQAPDSMQGAAKTAEPGGAAHGNSSQSASAKGAEAGESAETPGQAEHGHSQKVAERGPIKVVAVEMAGAEPKPGNGVSDGKEGHSQALDGSPGAARTAESGSAAHTNSSSTSAKAADPGESVATHGNTDHGNAQQAAHADANSSEAVPAKAAFKLGSADQEPVFRFDDDVAPSTRVAVVESKEHGNPHVTPGQRDTPQMIAEIVPGSLDEHAASHGITDPHHGVGPAPHDWLI</sequence>
<feature type="region of interest" description="Disordered" evidence="4">
    <location>
        <begin position="663"/>
        <end position="924"/>
    </location>
</feature>
<feature type="compositionally biased region" description="Basic and acidic residues" evidence="4">
    <location>
        <begin position="741"/>
        <end position="768"/>
    </location>
</feature>
<reference evidence="8" key="1">
    <citation type="submission" date="2019-06" db="EMBL/GenBank/DDBJ databases">
        <title>Whole-Genome Sequence of Bradyrhizobium sp. 3 Strain 65S1MB.</title>
        <authorList>
            <person name="Bromfield E.S.P."/>
            <person name="Cloutier S."/>
            <person name="Nguyen H.D.T."/>
        </authorList>
    </citation>
    <scope>NUCLEOTIDE SEQUENCE [LARGE SCALE GENOMIC DNA]</scope>
    <source>
        <strain evidence="8">65S1MB</strain>
    </source>
</reference>
<proteinExistence type="predicted"/>
<dbReference type="PANTHER" id="PTHR43214">
    <property type="entry name" value="TWO-COMPONENT RESPONSE REGULATOR"/>
    <property type="match status" value="1"/>
</dbReference>
<keyword evidence="1" id="KW-0597">Phosphoprotein</keyword>
<dbReference type="PROSITE" id="PS50043">
    <property type="entry name" value="HTH_LUXR_2"/>
    <property type="match status" value="1"/>
</dbReference>
<evidence type="ECO:0000259" key="6">
    <source>
        <dbReference type="PROSITE" id="PS50110"/>
    </source>
</evidence>
<feature type="region of interest" description="Disordered" evidence="4">
    <location>
        <begin position="474"/>
        <end position="517"/>
    </location>
</feature>
<dbReference type="SUPFAM" id="SSF52172">
    <property type="entry name" value="CheY-like"/>
    <property type="match status" value="1"/>
</dbReference>
<feature type="compositionally biased region" description="Low complexity" evidence="4">
    <location>
        <begin position="879"/>
        <end position="895"/>
    </location>
</feature>
<reference evidence="7 8" key="2">
    <citation type="journal article" date="2020" name="Int. J. Syst. Evol. Microbiol.">
        <title>Description and complete genome sequences of Bradyrhizobium symbiodeficiens sp. nov., a non-symbiotic bacterium associated with legumes native to Canada.</title>
        <authorList>
            <person name="Bromfield E.S.P."/>
            <person name="Cloutier S."/>
            <person name="Nguyen H.D.T."/>
        </authorList>
    </citation>
    <scope>NUCLEOTIDE SEQUENCE [LARGE SCALE GENOMIC DNA]</scope>
    <source>
        <strain evidence="7 8">65S1MB</strain>
    </source>
</reference>
<dbReference type="SMART" id="SM00421">
    <property type="entry name" value="HTH_LUXR"/>
    <property type="match status" value="1"/>
</dbReference>
<dbReference type="EMBL" id="CP041090">
    <property type="protein sequence ID" value="QDF39388.1"/>
    <property type="molecule type" value="Genomic_DNA"/>
</dbReference>
<dbReference type="InterPro" id="IPR058245">
    <property type="entry name" value="NreC/VraR/RcsB-like_REC"/>
</dbReference>
<dbReference type="Pfam" id="PF00196">
    <property type="entry name" value="GerE"/>
    <property type="match status" value="1"/>
</dbReference>
<dbReference type="CDD" id="cd17535">
    <property type="entry name" value="REC_NarL-like"/>
    <property type="match status" value="1"/>
</dbReference>
<feature type="compositionally biased region" description="Low complexity" evidence="4">
    <location>
        <begin position="803"/>
        <end position="819"/>
    </location>
</feature>
<dbReference type="PRINTS" id="PR00038">
    <property type="entry name" value="HTHLUXR"/>
</dbReference>
<dbReference type="PROSITE" id="PS00622">
    <property type="entry name" value="HTH_LUXR_1"/>
    <property type="match status" value="1"/>
</dbReference>
<feature type="compositionally biased region" description="Polar residues" evidence="4">
    <location>
        <begin position="903"/>
        <end position="924"/>
    </location>
</feature>
<evidence type="ECO:0000256" key="3">
    <source>
        <dbReference type="PROSITE-ProRule" id="PRU00169"/>
    </source>
</evidence>
<feature type="compositionally biased region" description="Low complexity" evidence="4">
    <location>
        <begin position="669"/>
        <end position="688"/>
    </location>
</feature>
<accession>A0ABX5W8R2</accession>
<name>A0ABX5W8R2_9BRAD</name>
<feature type="compositionally biased region" description="Polar residues" evidence="4">
    <location>
        <begin position="706"/>
        <end position="740"/>
    </location>
</feature>
<dbReference type="SMART" id="SM00448">
    <property type="entry name" value="REC"/>
    <property type="match status" value="1"/>
</dbReference>
<dbReference type="RefSeq" id="WP_140480627.1">
    <property type="nucleotide sequence ID" value="NZ_CP041090.2"/>
</dbReference>
<dbReference type="PANTHER" id="PTHR43214:SF38">
    <property type="entry name" value="NITRATE_NITRITE RESPONSE REGULATOR PROTEIN NARL"/>
    <property type="match status" value="1"/>
</dbReference>
<dbReference type="SUPFAM" id="SSF46894">
    <property type="entry name" value="C-terminal effector domain of the bipartite response regulators"/>
    <property type="match status" value="1"/>
</dbReference>
<dbReference type="InterPro" id="IPR039420">
    <property type="entry name" value="WalR-like"/>
</dbReference>
<dbReference type="Proteomes" id="UP000319298">
    <property type="component" value="Chromosome"/>
</dbReference>
<dbReference type="InterPro" id="IPR011006">
    <property type="entry name" value="CheY-like_superfamily"/>
</dbReference>
<dbReference type="PROSITE" id="PS50110">
    <property type="entry name" value="RESPONSE_REGULATORY"/>
    <property type="match status" value="1"/>
</dbReference>
<evidence type="ECO:0000256" key="2">
    <source>
        <dbReference type="ARBA" id="ARBA00023125"/>
    </source>
</evidence>
<dbReference type="Pfam" id="PF00072">
    <property type="entry name" value="Response_reg"/>
    <property type="match status" value="1"/>
</dbReference>
<gene>
    <name evidence="7" type="ORF">FJN17_18470</name>
</gene>
<organism evidence="7 8">
    <name type="scientific">Bradyrhizobium symbiodeficiens</name>
    <dbReference type="NCBI Taxonomy" id="1404367"/>
    <lineage>
        <taxon>Bacteria</taxon>
        <taxon>Pseudomonadati</taxon>
        <taxon>Pseudomonadota</taxon>
        <taxon>Alphaproteobacteria</taxon>
        <taxon>Hyphomicrobiales</taxon>
        <taxon>Nitrobacteraceae</taxon>
        <taxon>Bradyrhizobium</taxon>
    </lineage>
</organism>
<dbReference type="Gene3D" id="3.40.50.2300">
    <property type="match status" value="1"/>
</dbReference>
<protein>
    <submittedName>
        <fullName evidence="7">Response regulator transcription factor</fullName>
    </submittedName>
</protein>
<dbReference type="InterPro" id="IPR001789">
    <property type="entry name" value="Sig_transdc_resp-reg_receiver"/>
</dbReference>
<evidence type="ECO:0000256" key="4">
    <source>
        <dbReference type="SAM" id="MobiDB-lite"/>
    </source>
</evidence>
<feature type="compositionally biased region" description="Low complexity" evidence="4">
    <location>
        <begin position="507"/>
        <end position="517"/>
    </location>
</feature>
<dbReference type="InterPro" id="IPR016032">
    <property type="entry name" value="Sig_transdc_resp-reg_C-effctor"/>
</dbReference>
<evidence type="ECO:0000256" key="1">
    <source>
        <dbReference type="ARBA" id="ARBA00022553"/>
    </source>
</evidence>
<feature type="compositionally biased region" description="Basic and acidic residues" evidence="4">
    <location>
        <begin position="825"/>
        <end position="837"/>
    </location>
</feature>